<proteinExistence type="predicted"/>
<keyword evidence="2" id="KW-1185">Reference proteome</keyword>
<organism evidence="1 2">
    <name type="scientific">Anopheles atroparvus</name>
    <name type="common">European mosquito</name>
    <dbReference type="NCBI Taxonomy" id="41427"/>
    <lineage>
        <taxon>Eukaryota</taxon>
        <taxon>Metazoa</taxon>
        <taxon>Ecdysozoa</taxon>
        <taxon>Arthropoda</taxon>
        <taxon>Hexapoda</taxon>
        <taxon>Insecta</taxon>
        <taxon>Pterygota</taxon>
        <taxon>Neoptera</taxon>
        <taxon>Endopterygota</taxon>
        <taxon>Diptera</taxon>
        <taxon>Nematocera</taxon>
        <taxon>Culicoidea</taxon>
        <taxon>Culicidae</taxon>
        <taxon>Anophelinae</taxon>
        <taxon>Anopheles</taxon>
    </lineage>
</organism>
<protein>
    <submittedName>
        <fullName evidence="1">Uncharacterized protein</fullName>
    </submittedName>
</protein>
<dbReference type="EnsemblMetazoa" id="ENSAATROPT009229">
    <property type="protein sequence ID" value="ENSAATROPP008348"/>
    <property type="gene ID" value="ENSAATROPG007520"/>
</dbReference>
<sequence>MQTVATTPASAARSANSLRVAVALAQTTRTLSSRSETTKLTVLVHGITNPVRLRIPADGFVGSIDHDDLEVLVGGILGNPVRVQDAETTDTATNTFLQTTVWLELVDTVALGLAVRATLGDRAFATTAANADAEDREALLGPVSQTASLVRAGRTRRTVEFGHLAVLPDANTQQVAHHIALLLAIQFLDVSVCPHDFIRLRIDPSNEIKRF</sequence>
<dbReference type="AlphaFoldDB" id="A0AAG5DCE2"/>
<evidence type="ECO:0000313" key="1">
    <source>
        <dbReference type="EnsemblMetazoa" id="ENSAATROPP008348"/>
    </source>
</evidence>
<evidence type="ECO:0000313" key="2">
    <source>
        <dbReference type="Proteomes" id="UP000075880"/>
    </source>
</evidence>
<accession>A0AAG5DCE2</accession>
<reference evidence="1" key="1">
    <citation type="submission" date="2024-04" db="UniProtKB">
        <authorList>
            <consortium name="EnsemblMetazoa"/>
        </authorList>
    </citation>
    <scope>IDENTIFICATION</scope>
    <source>
        <strain evidence="1">EBRO</strain>
    </source>
</reference>
<dbReference type="Proteomes" id="UP000075880">
    <property type="component" value="Unassembled WGS sequence"/>
</dbReference>
<name>A0AAG5DCE2_ANOAO</name>